<sequence length="98" mass="10387">MQRSFVLAGLLLTLCTRPISAACIIEANDDLVASGAFVTDQTSGLVWQRCAIGMEWAANESRCIGEPEGLDLNAAYDDAANAGDGWRIPTGAELETLL</sequence>
<feature type="signal peptide" evidence="1">
    <location>
        <begin position="1"/>
        <end position="21"/>
    </location>
</feature>
<evidence type="ECO:0008006" key="4">
    <source>
        <dbReference type="Google" id="ProtNLM"/>
    </source>
</evidence>
<evidence type="ECO:0000256" key="1">
    <source>
        <dbReference type="SAM" id="SignalP"/>
    </source>
</evidence>
<reference evidence="2 3" key="1">
    <citation type="submission" date="2018-03" db="EMBL/GenBank/DDBJ databases">
        <title>The Complete Genome of Celeribacter baekdonensis strain LH4, a Thiosulfate-Oxidizing Alphaproteobacterium Isolated from Gulf of Mexico Continental Slope Sediments.</title>
        <authorList>
            <person name="Flood B.E."/>
            <person name="Bailey J.V."/>
            <person name="Leprich D."/>
        </authorList>
    </citation>
    <scope>NUCLEOTIDE SEQUENCE [LARGE SCALE GENOMIC DNA]</scope>
    <source>
        <strain evidence="2 3">LH4</strain>
    </source>
</reference>
<evidence type="ECO:0000313" key="3">
    <source>
        <dbReference type="Proteomes" id="UP000241447"/>
    </source>
</evidence>
<dbReference type="Proteomes" id="UP000241447">
    <property type="component" value="Chromosome"/>
</dbReference>
<proteinExistence type="predicted"/>
<gene>
    <name evidence="2" type="ORF">DA792_16220</name>
</gene>
<dbReference type="EMBL" id="CP028475">
    <property type="protein sequence ID" value="AVW92446.1"/>
    <property type="molecule type" value="Genomic_DNA"/>
</dbReference>
<dbReference type="AlphaFoldDB" id="A0A2R4M5N7"/>
<keyword evidence="1" id="KW-0732">Signal</keyword>
<feature type="chain" id="PRO_5015332093" description="DUF1566 domain-containing protein" evidence="1">
    <location>
        <begin position="22"/>
        <end position="98"/>
    </location>
</feature>
<organism evidence="2 3">
    <name type="scientific">Celeribacter baekdonensis</name>
    <dbReference type="NCBI Taxonomy" id="875171"/>
    <lineage>
        <taxon>Bacteria</taxon>
        <taxon>Pseudomonadati</taxon>
        <taxon>Pseudomonadota</taxon>
        <taxon>Alphaproteobacteria</taxon>
        <taxon>Rhodobacterales</taxon>
        <taxon>Roseobacteraceae</taxon>
        <taxon>Celeribacter</taxon>
    </lineage>
</organism>
<evidence type="ECO:0000313" key="2">
    <source>
        <dbReference type="EMBL" id="AVW92446.1"/>
    </source>
</evidence>
<accession>A0A2R4M5N7</accession>
<dbReference type="KEGG" id="cbak:DA792_16220"/>
<name>A0A2R4M5N7_9RHOB</name>
<protein>
    <recommendedName>
        <fullName evidence="4">DUF1566 domain-containing protein</fullName>
    </recommendedName>
</protein>